<accession>A0AAV2LVB8</accession>
<dbReference type="InterPro" id="IPR000884">
    <property type="entry name" value="TSP1_rpt"/>
</dbReference>
<keyword evidence="2" id="KW-0964">Secreted</keyword>
<dbReference type="Pfam" id="PF00090">
    <property type="entry name" value="TSP_1"/>
    <property type="match status" value="1"/>
</dbReference>
<feature type="disulfide bond" evidence="4">
    <location>
        <begin position="53"/>
        <end position="84"/>
    </location>
</feature>
<gene>
    <name evidence="5" type="ORF">KC01_LOCUS32063</name>
</gene>
<dbReference type="InterPro" id="IPR036383">
    <property type="entry name" value="TSP1_rpt_sf"/>
</dbReference>
<dbReference type="InterPro" id="IPR050439">
    <property type="entry name" value="ADAMTS_ADAMTS-like"/>
</dbReference>
<dbReference type="GO" id="GO:0005576">
    <property type="term" value="C:extracellular region"/>
    <property type="evidence" value="ECO:0007669"/>
    <property type="project" value="UniProtKB-SubCell"/>
</dbReference>
<dbReference type="PANTHER" id="PTHR13723:SF313">
    <property type="entry name" value="PEPTIDASE M12B DOMAIN-CONTAINING PROTEIN"/>
    <property type="match status" value="1"/>
</dbReference>
<name>A0AAV2LVB8_KNICA</name>
<keyword evidence="6" id="KW-1185">Reference proteome</keyword>
<protein>
    <submittedName>
        <fullName evidence="5">Uncharacterized protein</fullName>
    </submittedName>
</protein>
<reference evidence="5 6" key="1">
    <citation type="submission" date="2024-04" db="EMBL/GenBank/DDBJ databases">
        <authorList>
            <person name="Waldvogel A.-M."/>
            <person name="Schoenle A."/>
        </authorList>
    </citation>
    <scope>NUCLEOTIDE SEQUENCE [LARGE SCALE GENOMIC DNA]</scope>
</reference>
<dbReference type="PANTHER" id="PTHR13723">
    <property type="entry name" value="ADAMTS A DISINTEGRIN AND METALLOPROTEASE WITH THROMBOSPONDIN MOTIFS PROTEASE"/>
    <property type="match status" value="1"/>
</dbReference>
<dbReference type="FunFam" id="2.20.100.10:FF:000025">
    <property type="entry name" value="ADAMTS like 1"/>
    <property type="match status" value="1"/>
</dbReference>
<dbReference type="EMBL" id="OZ035826">
    <property type="protein sequence ID" value="CAL1604572.1"/>
    <property type="molecule type" value="Genomic_DNA"/>
</dbReference>
<organism evidence="5 6">
    <name type="scientific">Knipowitschia caucasica</name>
    <name type="common">Caucasian dwarf goby</name>
    <name type="synonym">Pomatoschistus caucasicus</name>
    <dbReference type="NCBI Taxonomy" id="637954"/>
    <lineage>
        <taxon>Eukaryota</taxon>
        <taxon>Metazoa</taxon>
        <taxon>Chordata</taxon>
        <taxon>Craniata</taxon>
        <taxon>Vertebrata</taxon>
        <taxon>Euteleostomi</taxon>
        <taxon>Actinopterygii</taxon>
        <taxon>Neopterygii</taxon>
        <taxon>Teleostei</taxon>
        <taxon>Neoteleostei</taxon>
        <taxon>Acanthomorphata</taxon>
        <taxon>Gobiaria</taxon>
        <taxon>Gobiiformes</taxon>
        <taxon>Gobioidei</taxon>
        <taxon>Gobiidae</taxon>
        <taxon>Gobiinae</taxon>
        <taxon>Knipowitschia</taxon>
    </lineage>
</organism>
<sequence>MSPPSNPAPKKKVKVFLDRKVNLRIGSRFPRSGLTSAATPNMGWDAWGPWSDCSRTCGGGASFSLRRCLDSGNCDGKNLRYRRCSSADCPLEAGDFRAQQCSAHNDLKLQGVSHEWSPTPYDPSAPCALRCQASGGGLTVELAPKVLDGTRCRDGALDMCINGVCQVRATP</sequence>
<feature type="disulfide bond" evidence="4">
    <location>
        <begin position="68"/>
        <end position="74"/>
    </location>
</feature>
<dbReference type="GO" id="GO:0030198">
    <property type="term" value="P:extracellular matrix organization"/>
    <property type="evidence" value="ECO:0007669"/>
    <property type="project" value="InterPro"/>
</dbReference>
<evidence type="ECO:0000256" key="3">
    <source>
        <dbReference type="ARBA" id="ARBA00023157"/>
    </source>
</evidence>
<evidence type="ECO:0000313" key="5">
    <source>
        <dbReference type="EMBL" id="CAL1604572.1"/>
    </source>
</evidence>
<proteinExistence type="predicted"/>
<dbReference type="PROSITE" id="PS50092">
    <property type="entry name" value="TSP1"/>
    <property type="match status" value="1"/>
</dbReference>
<dbReference type="SMART" id="SM00209">
    <property type="entry name" value="TSP1"/>
    <property type="match status" value="1"/>
</dbReference>
<dbReference type="Proteomes" id="UP001497482">
    <property type="component" value="Chromosome 4"/>
</dbReference>
<comment type="subcellular location">
    <subcellularLocation>
        <location evidence="1">Secreted</location>
    </subcellularLocation>
</comment>
<keyword evidence="3 4" id="KW-1015">Disulfide bond</keyword>
<feature type="disulfide bond" evidence="4">
    <location>
        <begin position="57"/>
        <end position="89"/>
    </location>
</feature>
<evidence type="ECO:0000256" key="2">
    <source>
        <dbReference type="ARBA" id="ARBA00022525"/>
    </source>
</evidence>
<dbReference type="SUPFAM" id="SSF82895">
    <property type="entry name" value="TSP-1 type 1 repeat"/>
    <property type="match status" value="1"/>
</dbReference>
<dbReference type="AlphaFoldDB" id="A0AAV2LVB8"/>
<evidence type="ECO:0000256" key="1">
    <source>
        <dbReference type="ARBA" id="ARBA00004613"/>
    </source>
</evidence>
<dbReference type="InterPro" id="IPR013273">
    <property type="entry name" value="ADAMTS/ADAMTS-like"/>
</dbReference>
<dbReference type="GO" id="GO:0031012">
    <property type="term" value="C:extracellular matrix"/>
    <property type="evidence" value="ECO:0007669"/>
    <property type="project" value="TreeGrafter"/>
</dbReference>
<evidence type="ECO:0000313" key="6">
    <source>
        <dbReference type="Proteomes" id="UP001497482"/>
    </source>
</evidence>
<dbReference type="Gene3D" id="2.20.100.10">
    <property type="entry name" value="Thrombospondin type-1 (TSP1) repeat"/>
    <property type="match status" value="1"/>
</dbReference>
<evidence type="ECO:0000256" key="4">
    <source>
        <dbReference type="PIRSR" id="PIRSR613273-3"/>
    </source>
</evidence>
<dbReference type="PRINTS" id="PR01857">
    <property type="entry name" value="ADAMTSFAMILY"/>
</dbReference>